<evidence type="ECO:0000256" key="3">
    <source>
        <dbReference type="ARBA" id="ARBA00023002"/>
    </source>
</evidence>
<dbReference type="Pfam" id="PF02826">
    <property type="entry name" value="2-Hacid_dh_C"/>
    <property type="match status" value="1"/>
</dbReference>
<dbReference type="SUPFAM" id="SSF51735">
    <property type="entry name" value="NAD(P)-binding Rossmann-fold domains"/>
    <property type="match status" value="1"/>
</dbReference>
<dbReference type="InterPro" id="IPR006139">
    <property type="entry name" value="D-isomer_2_OHA_DH_cat_dom"/>
</dbReference>
<feature type="domain" description="D-isomer specific 2-hydroxyacid dehydrogenase catalytic" evidence="6">
    <location>
        <begin position="13"/>
        <end position="314"/>
    </location>
</feature>
<dbReference type="InterPro" id="IPR029753">
    <property type="entry name" value="D-isomer_DH_CS"/>
</dbReference>
<dbReference type="InterPro" id="IPR029752">
    <property type="entry name" value="D-isomer_DH_CS1"/>
</dbReference>
<dbReference type="AlphaFoldDB" id="F7NMN4"/>
<dbReference type="PROSITE" id="PS00065">
    <property type="entry name" value="D_2_HYDROXYACID_DH_1"/>
    <property type="match status" value="1"/>
</dbReference>
<evidence type="ECO:0000313" key="9">
    <source>
        <dbReference type="Proteomes" id="UP000003240"/>
    </source>
</evidence>
<dbReference type="PANTHER" id="PTHR42789:SF1">
    <property type="entry name" value="D-ISOMER SPECIFIC 2-HYDROXYACID DEHYDROGENASE FAMILY PROTEIN (AFU_ORTHOLOGUE AFUA_6G10090)"/>
    <property type="match status" value="1"/>
</dbReference>
<dbReference type="PANTHER" id="PTHR42789">
    <property type="entry name" value="D-ISOMER SPECIFIC 2-HYDROXYACID DEHYDROGENASE FAMILY PROTEIN (AFU_ORTHOLOGUE AFUA_6G10090)"/>
    <property type="match status" value="1"/>
</dbReference>
<sequence>MKVLAAARSFAKSAEAKAVLSQAGFEIVLNPHDRPLKEAELLELIQDVDGMVAGMDEVTAAVIDKGAPRLKIVAKHGVGYNNIDLTAAKEHGVQVTITPGANTVSVAELAFALMLAVARKINLMDKSVRAGSWNRVTGGELSGKTLGIVGLGNIGGEVAKRAAAFDMQVVAYDLFPRADWIEKYGVVYKPLSEVIAAADFLSLHAPATPETQGMINRAVLKTMKPSAIIINTARGDLIVEEDLYAALTTGVIAGAGLDTFAQEPPVDSPLFTLDNVVLTPHAGAATAEAVTRMGVTAAEEVVRVLTGKQPLYSVLKK</sequence>
<comment type="similarity">
    <text evidence="1 5">Belongs to the D-isomer specific 2-hydroxyacid dehydrogenase family.</text>
</comment>
<keyword evidence="4" id="KW-0520">NAD</keyword>
<feature type="domain" description="D-isomer specific 2-hydroxyacid dehydrogenase NAD-binding" evidence="7">
    <location>
        <begin position="111"/>
        <end position="283"/>
    </location>
</feature>
<dbReference type="GO" id="GO:0008652">
    <property type="term" value="P:amino acid biosynthetic process"/>
    <property type="evidence" value="ECO:0007669"/>
    <property type="project" value="UniProtKB-KW"/>
</dbReference>
<keyword evidence="3 5" id="KW-0560">Oxidoreductase</keyword>
<dbReference type="OrthoDB" id="9805416at2"/>
<dbReference type="SUPFAM" id="SSF52283">
    <property type="entry name" value="Formate/glycerate dehydrogenase catalytic domain-like"/>
    <property type="match status" value="1"/>
</dbReference>
<reference evidence="8 9" key="1">
    <citation type="journal article" date="2011" name="EMBO J.">
        <title>Structural diversity of bacterial flagellar motors.</title>
        <authorList>
            <person name="Chen S."/>
            <person name="Beeby M."/>
            <person name="Murphy G.E."/>
            <person name="Leadbetter J.R."/>
            <person name="Hendrixson D.R."/>
            <person name="Briegel A."/>
            <person name="Li Z."/>
            <person name="Shi J."/>
            <person name="Tocheva E.I."/>
            <person name="Muller A."/>
            <person name="Dobro M.J."/>
            <person name="Jensen G.J."/>
        </authorList>
    </citation>
    <scope>NUCLEOTIDE SEQUENCE [LARGE SCALE GENOMIC DNA]</scope>
    <source>
        <strain evidence="8 9">DSM 6540</strain>
    </source>
</reference>
<dbReference type="Pfam" id="PF00389">
    <property type="entry name" value="2-Hacid_dh"/>
    <property type="match status" value="1"/>
</dbReference>
<dbReference type="PROSITE" id="PS00671">
    <property type="entry name" value="D_2_HYDROXYACID_DH_3"/>
    <property type="match status" value="1"/>
</dbReference>
<gene>
    <name evidence="8" type="ORF">ALO_16826</name>
</gene>
<dbReference type="PROSITE" id="PS00670">
    <property type="entry name" value="D_2_HYDROXYACID_DH_2"/>
    <property type="match status" value="1"/>
</dbReference>
<dbReference type="Proteomes" id="UP000003240">
    <property type="component" value="Unassembled WGS sequence"/>
</dbReference>
<evidence type="ECO:0000259" key="6">
    <source>
        <dbReference type="Pfam" id="PF00389"/>
    </source>
</evidence>
<dbReference type="CDD" id="cd12172">
    <property type="entry name" value="PGDH_like_2"/>
    <property type="match status" value="1"/>
</dbReference>
<dbReference type="InterPro" id="IPR036291">
    <property type="entry name" value="NAD(P)-bd_dom_sf"/>
</dbReference>
<dbReference type="InterPro" id="IPR006140">
    <property type="entry name" value="D-isomer_DH_NAD-bd"/>
</dbReference>
<dbReference type="eggNOG" id="COG1052">
    <property type="taxonomic scope" value="Bacteria"/>
</dbReference>
<dbReference type="RefSeq" id="WP_004097881.1">
    <property type="nucleotide sequence ID" value="NZ_AFGF01000181.1"/>
</dbReference>
<dbReference type="GO" id="GO:0016616">
    <property type="term" value="F:oxidoreductase activity, acting on the CH-OH group of donors, NAD or NADP as acceptor"/>
    <property type="evidence" value="ECO:0007669"/>
    <property type="project" value="InterPro"/>
</dbReference>
<dbReference type="InterPro" id="IPR050857">
    <property type="entry name" value="D-2-hydroxyacid_DH"/>
</dbReference>
<organism evidence="8 9">
    <name type="scientific">Acetonema longum DSM 6540</name>
    <dbReference type="NCBI Taxonomy" id="1009370"/>
    <lineage>
        <taxon>Bacteria</taxon>
        <taxon>Bacillati</taxon>
        <taxon>Bacillota</taxon>
        <taxon>Negativicutes</taxon>
        <taxon>Acetonemataceae</taxon>
        <taxon>Acetonema</taxon>
    </lineage>
</organism>
<protein>
    <submittedName>
        <fullName evidence="8">Phosphoglycerate dehydrogenase</fullName>
    </submittedName>
</protein>
<accession>F7NMN4</accession>
<name>F7NMN4_9FIRM</name>
<dbReference type="STRING" id="1009370.ALO_16826"/>
<evidence type="ECO:0000313" key="8">
    <source>
        <dbReference type="EMBL" id="EGO62698.1"/>
    </source>
</evidence>
<evidence type="ECO:0000256" key="1">
    <source>
        <dbReference type="ARBA" id="ARBA00005854"/>
    </source>
</evidence>
<dbReference type="GO" id="GO:0051287">
    <property type="term" value="F:NAD binding"/>
    <property type="evidence" value="ECO:0007669"/>
    <property type="project" value="InterPro"/>
</dbReference>
<evidence type="ECO:0000256" key="5">
    <source>
        <dbReference type="RuleBase" id="RU003719"/>
    </source>
</evidence>
<evidence type="ECO:0000256" key="2">
    <source>
        <dbReference type="ARBA" id="ARBA00022605"/>
    </source>
</evidence>
<comment type="caution">
    <text evidence="8">The sequence shown here is derived from an EMBL/GenBank/DDBJ whole genome shotgun (WGS) entry which is preliminary data.</text>
</comment>
<dbReference type="EMBL" id="AFGF01000181">
    <property type="protein sequence ID" value="EGO62698.1"/>
    <property type="molecule type" value="Genomic_DNA"/>
</dbReference>
<proteinExistence type="inferred from homology"/>
<dbReference type="Gene3D" id="3.40.50.720">
    <property type="entry name" value="NAD(P)-binding Rossmann-like Domain"/>
    <property type="match status" value="2"/>
</dbReference>
<keyword evidence="9" id="KW-1185">Reference proteome</keyword>
<keyword evidence="2" id="KW-0028">Amino-acid biosynthesis</keyword>
<evidence type="ECO:0000259" key="7">
    <source>
        <dbReference type="Pfam" id="PF02826"/>
    </source>
</evidence>
<dbReference type="FunFam" id="3.40.50.720:FF:000203">
    <property type="entry name" value="D-3-phosphoglycerate dehydrogenase (SerA)"/>
    <property type="match status" value="1"/>
</dbReference>
<evidence type="ECO:0000256" key="4">
    <source>
        <dbReference type="ARBA" id="ARBA00023027"/>
    </source>
</evidence>